<dbReference type="AlphaFoldDB" id="A0A4R6R9D3"/>
<evidence type="ECO:0000313" key="4">
    <source>
        <dbReference type="Proteomes" id="UP000294547"/>
    </source>
</evidence>
<reference evidence="3 4" key="1">
    <citation type="submission" date="2019-03" db="EMBL/GenBank/DDBJ databases">
        <title>Genomic Encyclopedia of Type Strains, Phase IV (KMG-IV): sequencing the most valuable type-strain genomes for metagenomic binning, comparative biology and taxonomic classification.</title>
        <authorList>
            <person name="Goeker M."/>
        </authorList>
    </citation>
    <scope>NUCLEOTIDE SEQUENCE [LARGE SCALE GENOMIC DNA]</scope>
    <source>
        <strain evidence="3 4">DSM 102969</strain>
    </source>
</reference>
<evidence type="ECO:0000313" key="3">
    <source>
        <dbReference type="EMBL" id="TDP82589.1"/>
    </source>
</evidence>
<sequence length="104" mass="10736">MSATTRIPSRSVFETAASARSADTADGHDHAAAHGHDHHHGDHSHAHGHRHGTGRDHPPRGAAQPALRPVRIAPSLIRAGLLARLGGAAVLLTAVWGLTALVTG</sequence>
<feature type="transmembrane region" description="Helical" evidence="2">
    <location>
        <begin position="81"/>
        <end position="102"/>
    </location>
</feature>
<organism evidence="3 4">
    <name type="scientific">Oharaeibacter diazotrophicus</name>
    <dbReference type="NCBI Taxonomy" id="1920512"/>
    <lineage>
        <taxon>Bacteria</taxon>
        <taxon>Pseudomonadati</taxon>
        <taxon>Pseudomonadota</taxon>
        <taxon>Alphaproteobacteria</taxon>
        <taxon>Hyphomicrobiales</taxon>
        <taxon>Pleomorphomonadaceae</taxon>
        <taxon>Oharaeibacter</taxon>
    </lineage>
</organism>
<protein>
    <submittedName>
        <fullName evidence="3">Uncharacterized protein</fullName>
    </submittedName>
</protein>
<accession>A0A4R6R9D3</accession>
<proteinExistence type="predicted"/>
<evidence type="ECO:0000256" key="1">
    <source>
        <dbReference type="SAM" id="MobiDB-lite"/>
    </source>
</evidence>
<keyword evidence="4" id="KW-1185">Reference proteome</keyword>
<feature type="compositionally biased region" description="Basic and acidic residues" evidence="1">
    <location>
        <begin position="23"/>
        <end position="45"/>
    </location>
</feature>
<feature type="region of interest" description="Disordered" evidence="1">
    <location>
        <begin position="1"/>
        <end position="65"/>
    </location>
</feature>
<dbReference type="Proteomes" id="UP000294547">
    <property type="component" value="Unassembled WGS sequence"/>
</dbReference>
<dbReference type="EMBL" id="SNXY01000010">
    <property type="protein sequence ID" value="TDP82589.1"/>
    <property type="molecule type" value="Genomic_DNA"/>
</dbReference>
<keyword evidence="2" id="KW-0472">Membrane</keyword>
<gene>
    <name evidence="3" type="ORF">EDD54_3858</name>
</gene>
<keyword evidence="2" id="KW-0812">Transmembrane</keyword>
<keyword evidence="2" id="KW-1133">Transmembrane helix</keyword>
<evidence type="ECO:0000256" key="2">
    <source>
        <dbReference type="SAM" id="Phobius"/>
    </source>
</evidence>
<comment type="caution">
    <text evidence="3">The sequence shown here is derived from an EMBL/GenBank/DDBJ whole genome shotgun (WGS) entry which is preliminary data.</text>
</comment>
<name>A0A4R6R9D3_9HYPH</name>
<dbReference type="RefSeq" id="WP_126539065.1">
    <property type="nucleotide sequence ID" value="NZ_BSPM01000007.1"/>
</dbReference>